<dbReference type="RefSeq" id="WP_044961941.1">
    <property type="nucleotide sequence ID" value="NZ_CABHNB010000028.1"/>
</dbReference>
<name>A0A3E5E4F5_9FIRM</name>
<evidence type="ECO:0000313" key="5">
    <source>
        <dbReference type="Proteomes" id="UP000261105"/>
    </source>
</evidence>
<proteinExistence type="predicted"/>
<dbReference type="Proteomes" id="UP000409147">
    <property type="component" value="Unassembled WGS sequence"/>
</dbReference>
<gene>
    <name evidence="3" type="ORF">DW021_05060</name>
    <name evidence="2" type="ORF">DXB38_15950</name>
    <name evidence="4" type="ORF">ROSSTS7063_01855</name>
</gene>
<keyword evidence="7" id="KW-1185">Reference proteome</keyword>
<keyword evidence="1" id="KW-0472">Membrane</keyword>
<evidence type="ECO:0000313" key="2">
    <source>
        <dbReference type="EMBL" id="RGN83866.1"/>
    </source>
</evidence>
<protein>
    <submittedName>
        <fullName evidence="2">Uncharacterized protein</fullName>
    </submittedName>
</protein>
<dbReference type="AlphaFoldDB" id="A0A3E5E4F5"/>
<evidence type="ECO:0000256" key="1">
    <source>
        <dbReference type="SAM" id="Phobius"/>
    </source>
</evidence>
<evidence type="ECO:0000313" key="6">
    <source>
        <dbReference type="Proteomes" id="UP000285897"/>
    </source>
</evidence>
<dbReference type="Proteomes" id="UP000285897">
    <property type="component" value="Unassembled WGS sequence"/>
</dbReference>
<evidence type="ECO:0000313" key="3">
    <source>
        <dbReference type="EMBL" id="RHL49709.1"/>
    </source>
</evidence>
<feature type="transmembrane region" description="Helical" evidence="1">
    <location>
        <begin position="12"/>
        <end position="30"/>
    </location>
</feature>
<sequence length="137" mass="15949">MKRVFDSPFLNKAALVLIWLLLMGGTFFYANKNYFLYHENPNLIKADGYYLYNFGSPRHYYWALPVKFTHEGKVYHSQLPLDIRDESSSCTVDLRIYIPADSSGSAFAFRNNITIPALWRIFIFVPLLLLLTSKRKA</sequence>
<reference evidence="4 7" key="2">
    <citation type="submission" date="2019-07" db="EMBL/GenBank/DDBJ databases">
        <authorList>
            <person name="Hibberd C M."/>
            <person name="Gehrig L. J."/>
            <person name="Chang H.-W."/>
            <person name="Venkatesh S."/>
        </authorList>
    </citation>
    <scope>NUCLEOTIDE SEQUENCE [LARGE SCALE GENOMIC DNA]</scope>
    <source>
        <strain evidence="4">Ruminococcus_obeum_SSTS_Bg7063</strain>
    </source>
</reference>
<feature type="transmembrane region" description="Helical" evidence="1">
    <location>
        <begin position="113"/>
        <end position="131"/>
    </location>
</feature>
<organism evidence="2 5">
    <name type="scientific">Blautia obeum</name>
    <dbReference type="NCBI Taxonomy" id="40520"/>
    <lineage>
        <taxon>Bacteria</taxon>
        <taxon>Bacillati</taxon>
        <taxon>Bacillota</taxon>
        <taxon>Clostridia</taxon>
        <taxon>Lachnospirales</taxon>
        <taxon>Lachnospiraceae</taxon>
        <taxon>Blautia</taxon>
    </lineage>
</organism>
<keyword evidence="1" id="KW-0812">Transmembrane</keyword>
<keyword evidence="1" id="KW-1133">Transmembrane helix</keyword>
<accession>A0A3E5E4F5</accession>
<dbReference type="Proteomes" id="UP000261105">
    <property type="component" value="Unassembled WGS sequence"/>
</dbReference>
<dbReference type="EMBL" id="QROS01000002">
    <property type="protein sequence ID" value="RHL49709.1"/>
    <property type="molecule type" value="Genomic_DNA"/>
</dbReference>
<dbReference type="EMBL" id="CABHNB010000028">
    <property type="protein sequence ID" value="VUX08974.1"/>
    <property type="molecule type" value="Genomic_DNA"/>
</dbReference>
<evidence type="ECO:0000313" key="7">
    <source>
        <dbReference type="Proteomes" id="UP000409147"/>
    </source>
</evidence>
<evidence type="ECO:0000313" key="4">
    <source>
        <dbReference type="EMBL" id="VUX08974.1"/>
    </source>
</evidence>
<reference evidence="5 6" key="1">
    <citation type="submission" date="2018-08" db="EMBL/GenBank/DDBJ databases">
        <title>A genome reference for cultivated species of the human gut microbiota.</title>
        <authorList>
            <person name="Zou Y."/>
            <person name="Xue W."/>
            <person name="Luo G."/>
        </authorList>
    </citation>
    <scope>NUCLEOTIDE SEQUENCE [LARGE SCALE GENOMIC DNA]</scope>
    <source>
        <strain evidence="3 6">AF37-6AC</strain>
        <strain evidence="2 5">OM03-6</strain>
    </source>
</reference>
<dbReference type="EMBL" id="QSUZ01000037">
    <property type="protein sequence ID" value="RGN83866.1"/>
    <property type="molecule type" value="Genomic_DNA"/>
</dbReference>